<dbReference type="Pfam" id="PF00550">
    <property type="entry name" value="PP-binding"/>
    <property type="match status" value="2"/>
</dbReference>
<keyword evidence="9" id="KW-1185">Reference proteome</keyword>
<evidence type="ECO:0000256" key="5">
    <source>
        <dbReference type="ARBA" id="ARBA00023194"/>
    </source>
</evidence>
<evidence type="ECO:0000256" key="3">
    <source>
        <dbReference type="ARBA" id="ARBA00022450"/>
    </source>
</evidence>
<dbReference type="Pfam" id="PF00501">
    <property type="entry name" value="AMP-binding"/>
    <property type="match status" value="3"/>
</dbReference>
<dbReference type="GO" id="GO:0044550">
    <property type="term" value="P:secondary metabolite biosynthetic process"/>
    <property type="evidence" value="ECO:0007669"/>
    <property type="project" value="UniProtKB-ARBA"/>
</dbReference>
<protein>
    <submittedName>
        <fullName evidence="8">Fengycin family lipopeptide synthetase D</fullName>
    </submittedName>
</protein>
<dbReference type="PANTHER" id="PTHR45527:SF1">
    <property type="entry name" value="FATTY ACID SYNTHASE"/>
    <property type="match status" value="1"/>
</dbReference>
<proteinExistence type="inferred from homology"/>
<dbReference type="CDD" id="cd19531">
    <property type="entry name" value="LCL_NRPS-like"/>
    <property type="match status" value="2"/>
</dbReference>
<dbReference type="EMBL" id="SLVV01000018">
    <property type="protein sequence ID" value="TCN18914.1"/>
    <property type="molecule type" value="Genomic_DNA"/>
</dbReference>
<dbReference type="FunFam" id="3.40.50.980:FF:000001">
    <property type="entry name" value="Non-ribosomal peptide synthetase"/>
    <property type="match status" value="3"/>
</dbReference>
<keyword evidence="5" id="KW-0045">Antibiotic biosynthesis</keyword>
<dbReference type="GO" id="GO:0031177">
    <property type="term" value="F:phosphopantetheine binding"/>
    <property type="evidence" value="ECO:0007669"/>
    <property type="project" value="InterPro"/>
</dbReference>
<feature type="domain" description="Carrier" evidence="7">
    <location>
        <begin position="1993"/>
        <end position="2068"/>
    </location>
</feature>
<accession>A0A4R2B0B5</accession>
<dbReference type="InterPro" id="IPR020806">
    <property type="entry name" value="PKS_PP-bd"/>
</dbReference>
<comment type="cofactor">
    <cofactor evidence="1">
        <name>pantetheine 4'-phosphate</name>
        <dbReference type="ChEBI" id="CHEBI:47942"/>
    </cofactor>
</comment>
<dbReference type="RefSeq" id="WP_132011337.1">
    <property type="nucleotide sequence ID" value="NZ_SLVV01000018.1"/>
</dbReference>
<dbReference type="Pfam" id="PF00668">
    <property type="entry name" value="Condensation"/>
    <property type="match status" value="3"/>
</dbReference>
<dbReference type="CDD" id="cd12117">
    <property type="entry name" value="A_NRPS_Srf_like"/>
    <property type="match status" value="3"/>
</dbReference>
<feature type="non-terminal residue" evidence="8">
    <location>
        <position position="3029"/>
    </location>
</feature>
<dbReference type="FunFam" id="3.40.50.12780:FF:000012">
    <property type="entry name" value="Non-ribosomal peptide synthetase"/>
    <property type="match status" value="3"/>
</dbReference>
<keyword evidence="4" id="KW-0597">Phosphoprotein</keyword>
<dbReference type="NCBIfam" id="TIGR01733">
    <property type="entry name" value="AA-adenyl-dom"/>
    <property type="match status" value="3"/>
</dbReference>
<evidence type="ECO:0000256" key="2">
    <source>
        <dbReference type="ARBA" id="ARBA00006432"/>
    </source>
</evidence>
<evidence type="ECO:0000313" key="9">
    <source>
        <dbReference type="Proteomes" id="UP000295689"/>
    </source>
</evidence>
<organism evidence="8 9">
    <name type="scientific">Mesobacillus foraminis</name>
    <dbReference type="NCBI Taxonomy" id="279826"/>
    <lineage>
        <taxon>Bacteria</taxon>
        <taxon>Bacillati</taxon>
        <taxon>Bacillota</taxon>
        <taxon>Bacilli</taxon>
        <taxon>Bacillales</taxon>
        <taxon>Bacillaceae</taxon>
        <taxon>Mesobacillus</taxon>
    </lineage>
</organism>
<sequence>MFNKKNVKDLYRLSPMQHGILFHGLNHPKDHAYFEQMTLAIEGKLDVENLEAALNWIIGKHDVLRTVFLYSKVKEPTQLVLKSRKASVRMEDISFLNEEDKHPFIENLKREDRERGFDLSRDLLFRLTVIRYGSDAYQILFSFHHIILDGWSIGLLLKDLFGKYTELQCGHRGSIQKSNQFSAYIRWLDQQNEEVAKRFWADYLDGYEGLSGIPYKQSNLPGAFRREELHFSLNPVITRKLENLAMSRHVTLNAVCQTLWGLLLQILNDKGDVVFGSVVSGRPSDIPGVEKIAGLFINTIPVRISASGKETIAEVIDRVQQESLEAKYHDFVSLADIQSANPEGGPVFDHLFVFENYPMDPAGLDGNPGLGFRITGVQAFEQTNYDLVVQLHSGEELNGKITYNGAAIPKELLNRLPVYLQKLAEVAVESPFTSIGNVHLVTEEEMQILESWNQTSEDYPQDKVLPELFEEQARNFPDEIAIVFRDRTMTYREVNEKANQIARSLEKLGVSQGKTVALLIERSAEMILGILGILKAGGVYVPIDPSYPADRVRFMVEDSGAGHMVVGERRLVPAHFKGQTLVLEEDGWTQEGDGNLSKVNKPSDTAYIIYTSGTTGKPKGCQISHRNVIKTVKNNGFIEITPDDTLLQLANYAFDGSVFDIYSALLNGARLVIAPNEATSDLKEIARLMKEESITVSFMTTALFNLIVDEEISCLRNLRKVLIGGEKASVHHVRKAVKHLGDNRVINGYGPTETTVFAVTYEADHKVKHLNNIPIGRPMNNTLLYVVGRSGGLLPIGVPGELYIGGDGVGKGYLNHRELTDKYFVDNPFGEGKVYKTGDLVRWLPNGMLEYVGRMDQQVKLRGHRIELSEIEQRLAEYPGIQNCVVTLREEGPLASYLCAYYVSDYKAETLALKGFLQEKIPDFMIPATFVHLEELPLTTNGKVDKMALPVPRKRVGVRGESDPVTETERIIAEIWKDILGVYRVGMEDNFFELGGHSLKATQLTSRLHKELKVELPLKAVFSCPSVKELADYIQATEKGTFDRIPSSGLRDYYPATSSQRRIYLAEQLLDHKKNTSYNVPSVFEVSGNLDLQQLEYAFTSLIHRHDSLRTSIISIEGEIVQQVHEMTKFTLEIMECTENEAEQAIDEFIRPFDITEAPLIRARVVRLGSQRHLLMVDLHHIITDGISMSILMQELADLYMGNKLPEKTLQFRDYAVWMDSRAQKERLQKQKAFWTDILQKEMPVLDIPTDYARPVESDHRGDISSFKVSPDLQMKLKNFSAEHGATMFMTFLAAYHILLSKYTGQKDIAIGTAVAGRSHADTEGMVGMFAHTIPLRNYSHDGWTFTEFLNDVKQMVLQSFEHSDYPIEDLAGGNRSLNRNILFDTMLTFQNMDSTELEIPGLHIQPYSWNWKNAKFDLNWIVIEDQDLTISVEFSTALFKKETIHRMQSHFQHVLLQIVSTPEIQISDIQLVSREEASILLDFSGKKKNYPRSKAIHEIFEERAAVTPNHIAISMGTRLLTYQELNEKANQVAWRLQKKGVNRCQTVGLLMERSPEMIVAMLGILKAGGTYVPIDPGYPSERIHFMLKDSQAEILLAQDEPLVPEGYLGQVLVMRDREWAGEARQNLPKINEPGDVAYIIYTSGSTGKPKGNLTSHQNVIKTIINNGYIEILDTDRILQLSNYAFDGSVFDIYSALLNGATLVLIQKDIALDIKALAEYIQNENISVSFMTAALFNALVDLEISCLKGMRKILFGGEKASARHVRKAFDYLGEHRLINGYGPTETTVFAATYAVDSAVGETIPIGKPLNNTRLYVMNQKLQLQPIGVPGELCIGGEGVGKGYLNLPELTSERFVEDPLGTGTLYRTGDWVRWLPDGNIEYLGRMDDQIKLRGHRIELGEIEARILENSDIQNAVVTMSSSNQYGAFLCAYVVADAEWSEQDILRDLKEKLPEYMVPSSFVRMDRLPLTPNGKVDKGALPQPLGHRGPEARHEQPEGLEIKMADIWKELLGVETVSRQDNFFQLGGHSLKASVLSHRIQKEFNKEVSLRDIFTSATLEKMTRLVSQSKEMQYEAIHPVEEKPFYPVSSAQRRMYAVNMLEGTESEVHYNMPIVMEIKGDLDANLLESALKSLVNRHESLRTSFHLEKQELTQKVHTEVGWSMDFTQVGEGELQELITSFIQPFDLSCAPLFRAQLVKLEENRFILMLDMHHIISDGISAGVLLENLSQMYQGKRLPELAVQYKDYVCWQLETAMQERLEEQKTYWLDRLSGELPALDLPTDYKRPKVQSFEGKTSSFELATDDFAKLKDTFLTGDGTTLYMVLLAAYHVLLSKYTNQDDILIGTPVAGRPHAELEPVVGMFVNSLVIRNHSVGNQSFQEFVTKVKLEVLNAFENADLPIEEILEHLDFSRTMDRNPLFDTMFTLQNIDTPIEIPGLQIEPFKWNWTSSKFDMTWAFAEKETLQFTVEYKTSLFKKSTVETMARHYIHILNQIASHPDSLLADIELLTDREKQQLLQKNHTIKEYPREQTLQGLFERQAADKPEKIALVFDHKNLTYGELNGKANRIARSLLKHGVKRGQTVGLMAERSFGMIASMLGILKAGAAYLPIDPGYPAERIQYMVEDSGTQLVLLQGGSLPGTFGGKVLTVEEALLERNSSNPGRSSGPEDLAYVVYTSGSTGMPKGNLTTHRNVIRTIINNGYLEVEETDRFLQLSNYAFDGSTFDIYAALLHGARLVLVPKDTVTDAVRLSRLIREEQVTVSFMTTALFNTLVDVDLESLKGLRKLLFGGEMVSVKHVRRAYRAMGEGRLIHVYGPTETTVFATACPVTASVDDFHTVPIGKPISNTSAYVLNPSDQLQPEGIPGELAIGGAGVSLGYLNLPDLNNERFVDNPFVPGDVIYKTGDLVRWLPDGNLEYLGRIDQQVKIRGHRIELGEVENRLLSFNSVVDATVVANRDENGQSYLCAYLITKGEWDIPTIRRHLKEALPDYMIPSYFVEVVTFPLTPNGKIDKKALPKPSSSRPASEGYTAP</sequence>
<dbReference type="SUPFAM" id="SSF56801">
    <property type="entry name" value="Acetyl-CoA synthetase-like"/>
    <property type="match status" value="3"/>
</dbReference>
<dbReference type="FunFam" id="1.10.1200.10:FF:000005">
    <property type="entry name" value="Nonribosomal peptide synthetase 1"/>
    <property type="match status" value="2"/>
</dbReference>
<dbReference type="Gene3D" id="3.30.559.10">
    <property type="entry name" value="Chloramphenicol acetyltransferase-like domain"/>
    <property type="match status" value="3"/>
</dbReference>
<dbReference type="SUPFAM" id="SSF52777">
    <property type="entry name" value="CoA-dependent acyltransferases"/>
    <property type="match status" value="6"/>
</dbReference>
<dbReference type="Gene3D" id="3.30.559.30">
    <property type="entry name" value="Nonribosomal peptide synthetase, condensation domain"/>
    <property type="match status" value="3"/>
</dbReference>
<dbReference type="NCBIfam" id="NF003417">
    <property type="entry name" value="PRK04813.1"/>
    <property type="match status" value="3"/>
</dbReference>
<evidence type="ECO:0000259" key="7">
    <source>
        <dbReference type="PROSITE" id="PS50075"/>
    </source>
</evidence>
<evidence type="ECO:0000313" key="8">
    <source>
        <dbReference type="EMBL" id="TCN18914.1"/>
    </source>
</evidence>
<dbReference type="GO" id="GO:0017000">
    <property type="term" value="P:antibiotic biosynthetic process"/>
    <property type="evidence" value="ECO:0007669"/>
    <property type="project" value="UniProtKB-KW"/>
</dbReference>
<evidence type="ECO:0000256" key="1">
    <source>
        <dbReference type="ARBA" id="ARBA00001957"/>
    </source>
</evidence>
<gene>
    <name evidence="8" type="ORF">EV146_1181</name>
</gene>
<dbReference type="InterPro" id="IPR000873">
    <property type="entry name" value="AMP-dep_synth/lig_dom"/>
</dbReference>
<dbReference type="GO" id="GO:0003824">
    <property type="term" value="F:catalytic activity"/>
    <property type="evidence" value="ECO:0007669"/>
    <property type="project" value="InterPro"/>
</dbReference>
<dbReference type="PROSITE" id="PS00012">
    <property type="entry name" value="PHOSPHOPANTETHEINE"/>
    <property type="match status" value="1"/>
</dbReference>
<dbReference type="InterPro" id="IPR036736">
    <property type="entry name" value="ACP-like_sf"/>
</dbReference>
<evidence type="ECO:0000256" key="6">
    <source>
        <dbReference type="SAM" id="MobiDB-lite"/>
    </source>
</evidence>
<dbReference type="CDD" id="cd19543">
    <property type="entry name" value="DCL_NRPS"/>
    <property type="match status" value="1"/>
</dbReference>
<dbReference type="FunFam" id="3.30.300.30:FF:000010">
    <property type="entry name" value="Enterobactin synthetase component F"/>
    <property type="match status" value="2"/>
</dbReference>
<dbReference type="InterPro" id="IPR025110">
    <property type="entry name" value="AMP-bd_C"/>
</dbReference>
<dbReference type="FunFam" id="3.40.50.980:FF:000002">
    <property type="entry name" value="Enterobactin synthetase component F"/>
    <property type="match status" value="2"/>
</dbReference>
<dbReference type="Gene3D" id="3.30.300.30">
    <property type="match status" value="3"/>
</dbReference>
<dbReference type="PROSITE" id="PS00455">
    <property type="entry name" value="AMP_BINDING"/>
    <property type="match status" value="3"/>
</dbReference>
<dbReference type="GO" id="GO:0008610">
    <property type="term" value="P:lipid biosynthetic process"/>
    <property type="evidence" value="ECO:0007669"/>
    <property type="project" value="UniProtKB-ARBA"/>
</dbReference>
<keyword evidence="3" id="KW-0596">Phosphopantetheine</keyword>
<dbReference type="Proteomes" id="UP000295689">
    <property type="component" value="Unassembled WGS sequence"/>
</dbReference>
<dbReference type="Gene3D" id="1.10.1200.10">
    <property type="entry name" value="ACP-like"/>
    <property type="match status" value="2"/>
</dbReference>
<name>A0A4R2B0B5_9BACI</name>
<dbReference type="FunFam" id="2.30.38.10:FF:000001">
    <property type="entry name" value="Non-ribosomal peptide synthetase PvdI"/>
    <property type="match status" value="1"/>
</dbReference>
<dbReference type="InterPro" id="IPR009081">
    <property type="entry name" value="PP-bd_ACP"/>
</dbReference>
<dbReference type="GO" id="GO:0043041">
    <property type="term" value="P:amino acid activation for nonribosomal peptide biosynthetic process"/>
    <property type="evidence" value="ECO:0007669"/>
    <property type="project" value="TreeGrafter"/>
</dbReference>
<reference evidence="8 9" key="1">
    <citation type="journal article" date="2015" name="Stand. Genomic Sci.">
        <title>Genomic Encyclopedia of Bacterial and Archaeal Type Strains, Phase III: the genomes of soil and plant-associated and newly described type strains.</title>
        <authorList>
            <person name="Whitman W.B."/>
            <person name="Woyke T."/>
            <person name="Klenk H.P."/>
            <person name="Zhou Y."/>
            <person name="Lilburn T.G."/>
            <person name="Beck B.J."/>
            <person name="De Vos P."/>
            <person name="Vandamme P."/>
            <person name="Eisen J.A."/>
            <person name="Garrity G."/>
            <person name="Hugenholtz P."/>
            <person name="Kyrpides N.C."/>
        </authorList>
    </citation>
    <scope>NUCLEOTIDE SEQUENCE [LARGE SCALE GENOMIC DNA]</scope>
    <source>
        <strain evidence="8 9">CV53</strain>
    </source>
</reference>
<dbReference type="SUPFAM" id="SSF47336">
    <property type="entry name" value="ACP-like"/>
    <property type="match status" value="2"/>
</dbReference>
<dbReference type="Pfam" id="PF13193">
    <property type="entry name" value="AMP-binding_C"/>
    <property type="match status" value="3"/>
</dbReference>
<dbReference type="InterPro" id="IPR001242">
    <property type="entry name" value="Condensation_dom"/>
</dbReference>
<evidence type="ECO:0000256" key="4">
    <source>
        <dbReference type="ARBA" id="ARBA00022553"/>
    </source>
</evidence>
<feature type="region of interest" description="Disordered" evidence="6">
    <location>
        <begin position="3009"/>
        <end position="3029"/>
    </location>
</feature>
<dbReference type="PROSITE" id="PS50075">
    <property type="entry name" value="CARRIER"/>
    <property type="match status" value="2"/>
</dbReference>
<dbReference type="PANTHER" id="PTHR45527">
    <property type="entry name" value="NONRIBOSOMAL PEPTIDE SYNTHETASE"/>
    <property type="match status" value="1"/>
</dbReference>
<feature type="domain" description="Carrier" evidence="7">
    <location>
        <begin position="963"/>
        <end position="1038"/>
    </location>
</feature>
<comment type="similarity">
    <text evidence="2">Belongs to the ATP-dependent AMP-binding enzyme family.</text>
</comment>
<dbReference type="SMART" id="SM00823">
    <property type="entry name" value="PKS_PP"/>
    <property type="match status" value="2"/>
</dbReference>
<comment type="caution">
    <text evidence="8">The sequence shown here is derived from an EMBL/GenBank/DDBJ whole genome shotgun (WGS) entry which is preliminary data.</text>
</comment>
<dbReference type="Gene3D" id="3.40.50.980">
    <property type="match status" value="6"/>
</dbReference>
<dbReference type="InterPro" id="IPR045851">
    <property type="entry name" value="AMP-bd_C_sf"/>
</dbReference>
<dbReference type="InterPro" id="IPR023213">
    <property type="entry name" value="CAT-like_dom_sf"/>
</dbReference>
<dbReference type="InterPro" id="IPR010071">
    <property type="entry name" value="AA_adenyl_dom"/>
</dbReference>
<dbReference type="GO" id="GO:0005829">
    <property type="term" value="C:cytosol"/>
    <property type="evidence" value="ECO:0007669"/>
    <property type="project" value="TreeGrafter"/>
</dbReference>
<dbReference type="InterPro" id="IPR006162">
    <property type="entry name" value="Ppantetheine_attach_site"/>
</dbReference>
<dbReference type="InterPro" id="IPR020845">
    <property type="entry name" value="AMP-binding_CS"/>
</dbReference>
<dbReference type="Gene3D" id="2.30.38.10">
    <property type="entry name" value="Luciferase, Domain 3"/>
    <property type="match status" value="3"/>
</dbReference>
<feature type="region of interest" description="Disordered" evidence="6">
    <location>
        <begin position="1971"/>
        <end position="1994"/>
    </location>
</feature>